<evidence type="ECO:0000256" key="2">
    <source>
        <dbReference type="ARBA" id="ARBA00004818"/>
    </source>
</evidence>
<evidence type="ECO:0000313" key="5">
    <source>
        <dbReference type="EMBL" id="GAA4975679.1"/>
    </source>
</evidence>
<sequence length="215" mass="24177">MTYKAIIFDLDGTLVNSIEDLADAMNSVLKNKNYPTHNYEAYKHFVGSGIRSLVIKALPETQRVEAQIKNCFDQMISIYSKQCTNKTKPYDGIIDLLNQLKARNLKLSVLSNKADELTKKITLALFPDYFSPVLGLKQEALKKPNPVVALQICNQLNVKPEETIYVGDTAIDMQTANNSNMLAVGVPWGFRDKKELIESNAKHILNHPLDLIKLL</sequence>
<keyword evidence="5" id="KW-0378">Hydrolase</keyword>
<name>A0ABP9HQA8_9FLAO</name>
<proteinExistence type="inferred from homology"/>
<organism evidence="5 6">
    <name type="scientific">Algibacter aquimarinus</name>
    <dbReference type="NCBI Taxonomy" id="1136748"/>
    <lineage>
        <taxon>Bacteria</taxon>
        <taxon>Pseudomonadati</taxon>
        <taxon>Bacteroidota</taxon>
        <taxon>Flavobacteriia</taxon>
        <taxon>Flavobacteriales</taxon>
        <taxon>Flavobacteriaceae</taxon>
        <taxon>Algibacter</taxon>
    </lineage>
</organism>
<reference evidence="6" key="1">
    <citation type="journal article" date="2019" name="Int. J. Syst. Evol. Microbiol.">
        <title>The Global Catalogue of Microorganisms (GCM) 10K type strain sequencing project: providing services to taxonomists for standard genome sequencing and annotation.</title>
        <authorList>
            <consortium name="The Broad Institute Genomics Platform"/>
            <consortium name="The Broad Institute Genome Sequencing Center for Infectious Disease"/>
            <person name="Wu L."/>
            <person name="Ma J."/>
        </authorList>
    </citation>
    <scope>NUCLEOTIDE SEQUENCE [LARGE SCALE GENOMIC DNA]</scope>
    <source>
        <strain evidence="6">JCM 18287</strain>
    </source>
</reference>
<evidence type="ECO:0000313" key="6">
    <source>
        <dbReference type="Proteomes" id="UP001501692"/>
    </source>
</evidence>
<comment type="similarity">
    <text evidence="3">Belongs to the HAD-like hydrolase superfamily. CbbY/CbbZ/Gph/YieH family.</text>
</comment>
<dbReference type="GO" id="GO:0016787">
    <property type="term" value="F:hydrolase activity"/>
    <property type="evidence" value="ECO:0007669"/>
    <property type="project" value="UniProtKB-KW"/>
</dbReference>
<dbReference type="PANTHER" id="PTHR43434">
    <property type="entry name" value="PHOSPHOGLYCOLATE PHOSPHATASE"/>
    <property type="match status" value="1"/>
</dbReference>
<dbReference type="SFLD" id="SFLDG01129">
    <property type="entry name" value="C1.5:_HAD__Beta-PGM__Phosphata"/>
    <property type="match status" value="1"/>
</dbReference>
<dbReference type="EMBL" id="BAABJK010000009">
    <property type="protein sequence ID" value="GAA4975679.1"/>
    <property type="molecule type" value="Genomic_DNA"/>
</dbReference>
<dbReference type="Pfam" id="PF13419">
    <property type="entry name" value="HAD_2"/>
    <property type="match status" value="1"/>
</dbReference>
<dbReference type="RefSeq" id="WP_345169993.1">
    <property type="nucleotide sequence ID" value="NZ_BAABJK010000009.1"/>
</dbReference>
<dbReference type="InterPro" id="IPR023198">
    <property type="entry name" value="PGP-like_dom2"/>
</dbReference>
<comment type="pathway">
    <text evidence="2">Organic acid metabolism; glycolate biosynthesis; glycolate from 2-phosphoglycolate: step 1/1.</text>
</comment>
<keyword evidence="6" id="KW-1185">Reference proteome</keyword>
<dbReference type="InterPro" id="IPR006439">
    <property type="entry name" value="HAD-SF_hydro_IA"/>
</dbReference>
<dbReference type="NCBIfam" id="TIGR01549">
    <property type="entry name" value="HAD-SF-IA-v1"/>
    <property type="match status" value="1"/>
</dbReference>
<dbReference type="SFLD" id="SFLDG01135">
    <property type="entry name" value="C1.5.6:_HAD__Beta-PGM__Phospha"/>
    <property type="match status" value="1"/>
</dbReference>
<dbReference type="PANTHER" id="PTHR43434:SF1">
    <property type="entry name" value="PHOSPHOGLYCOLATE PHOSPHATASE"/>
    <property type="match status" value="1"/>
</dbReference>
<dbReference type="InterPro" id="IPR023214">
    <property type="entry name" value="HAD_sf"/>
</dbReference>
<gene>
    <name evidence="5" type="ORF">GCM10023315_28010</name>
</gene>
<dbReference type="Gene3D" id="3.40.50.1000">
    <property type="entry name" value="HAD superfamily/HAD-like"/>
    <property type="match status" value="1"/>
</dbReference>
<dbReference type="EC" id="3.1.3.18" evidence="4"/>
<comment type="catalytic activity">
    <reaction evidence="1">
        <text>2-phosphoglycolate + H2O = glycolate + phosphate</text>
        <dbReference type="Rhea" id="RHEA:14369"/>
        <dbReference type="ChEBI" id="CHEBI:15377"/>
        <dbReference type="ChEBI" id="CHEBI:29805"/>
        <dbReference type="ChEBI" id="CHEBI:43474"/>
        <dbReference type="ChEBI" id="CHEBI:58033"/>
        <dbReference type="EC" id="3.1.3.18"/>
    </reaction>
</comment>
<accession>A0ABP9HQA8</accession>
<dbReference type="InterPro" id="IPR036412">
    <property type="entry name" value="HAD-like_sf"/>
</dbReference>
<dbReference type="PROSITE" id="PS01228">
    <property type="entry name" value="COF_1"/>
    <property type="match status" value="1"/>
</dbReference>
<dbReference type="SFLD" id="SFLDS00003">
    <property type="entry name" value="Haloacid_Dehalogenase"/>
    <property type="match status" value="1"/>
</dbReference>
<evidence type="ECO:0000256" key="1">
    <source>
        <dbReference type="ARBA" id="ARBA00000830"/>
    </source>
</evidence>
<protein>
    <recommendedName>
        <fullName evidence="4">phosphoglycolate phosphatase</fullName>
        <ecNumber evidence="4">3.1.3.18</ecNumber>
    </recommendedName>
</protein>
<dbReference type="InterPro" id="IPR041492">
    <property type="entry name" value="HAD_2"/>
</dbReference>
<dbReference type="Proteomes" id="UP001501692">
    <property type="component" value="Unassembled WGS sequence"/>
</dbReference>
<evidence type="ECO:0000256" key="4">
    <source>
        <dbReference type="ARBA" id="ARBA00013078"/>
    </source>
</evidence>
<dbReference type="SUPFAM" id="SSF56784">
    <property type="entry name" value="HAD-like"/>
    <property type="match status" value="1"/>
</dbReference>
<dbReference type="InterPro" id="IPR050155">
    <property type="entry name" value="HAD-like_hydrolase_sf"/>
</dbReference>
<dbReference type="Gene3D" id="1.10.150.240">
    <property type="entry name" value="Putative phosphatase, domain 2"/>
    <property type="match status" value="1"/>
</dbReference>
<dbReference type="PRINTS" id="PR00413">
    <property type="entry name" value="HADHALOGNASE"/>
</dbReference>
<dbReference type="NCBIfam" id="TIGR01509">
    <property type="entry name" value="HAD-SF-IA-v3"/>
    <property type="match status" value="1"/>
</dbReference>
<comment type="caution">
    <text evidence="5">The sequence shown here is derived from an EMBL/GenBank/DDBJ whole genome shotgun (WGS) entry which is preliminary data.</text>
</comment>
<evidence type="ECO:0000256" key="3">
    <source>
        <dbReference type="ARBA" id="ARBA00006171"/>
    </source>
</evidence>